<feature type="region of interest" description="Disordered" evidence="1">
    <location>
        <begin position="1"/>
        <end position="201"/>
    </location>
</feature>
<dbReference type="Proteomes" id="UP001469553">
    <property type="component" value="Unassembled WGS sequence"/>
</dbReference>
<reference evidence="2 3" key="1">
    <citation type="submission" date="2021-06" db="EMBL/GenBank/DDBJ databases">
        <authorList>
            <person name="Palmer J.M."/>
        </authorList>
    </citation>
    <scope>NUCLEOTIDE SEQUENCE [LARGE SCALE GENOMIC DNA]</scope>
    <source>
        <strain evidence="2 3">AS_MEX2019</strain>
        <tissue evidence="2">Muscle</tissue>
    </source>
</reference>
<accession>A0ABV0Z4B7</accession>
<feature type="compositionally biased region" description="Basic and acidic residues" evidence="1">
    <location>
        <begin position="188"/>
        <end position="201"/>
    </location>
</feature>
<keyword evidence="3" id="KW-1185">Reference proteome</keyword>
<proteinExistence type="predicted"/>
<dbReference type="EMBL" id="JAHRIP010050235">
    <property type="protein sequence ID" value="MEQ2300720.1"/>
    <property type="molecule type" value="Genomic_DNA"/>
</dbReference>
<sequence length="201" mass="22779">MMSQPRGPVAAPRSRPNLQSNALDEKLIKRVSTPQSPTKSSQIYIQDATPPPVLPKTWSRQNSGQNDTSNNRKEQEIYIQDATPPPVLPKTWSRQNSGQNDTSNNRKEQERYLGDSSPPPLSRRTWLRQNSGRTEATDDREKEKAVKDSDVHRPPLPTKTPKRQPKQKTVTQEGSSVSYEKMTPWSKVSRDLQLKGLSEPK</sequence>
<protein>
    <submittedName>
        <fullName evidence="2">Uncharacterized protein</fullName>
    </submittedName>
</protein>
<comment type="caution">
    <text evidence="2">The sequence shown here is derived from an EMBL/GenBank/DDBJ whole genome shotgun (WGS) entry which is preliminary data.</text>
</comment>
<evidence type="ECO:0000313" key="3">
    <source>
        <dbReference type="Proteomes" id="UP001469553"/>
    </source>
</evidence>
<organism evidence="2 3">
    <name type="scientific">Ameca splendens</name>
    <dbReference type="NCBI Taxonomy" id="208324"/>
    <lineage>
        <taxon>Eukaryota</taxon>
        <taxon>Metazoa</taxon>
        <taxon>Chordata</taxon>
        <taxon>Craniata</taxon>
        <taxon>Vertebrata</taxon>
        <taxon>Euteleostomi</taxon>
        <taxon>Actinopterygii</taxon>
        <taxon>Neopterygii</taxon>
        <taxon>Teleostei</taxon>
        <taxon>Neoteleostei</taxon>
        <taxon>Acanthomorphata</taxon>
        <taxon>Ovalentaria</taxon>
        <taxon>Atherinomorphae</taxon>
        <taxon>Cyprinodontiformes</taxon>
        <taxon>Goodeidae</taxon>
        <taxon>Ameca</taxon>
    </lineage>
</organism>
<name>A0ABV0Z4B7_9TELE</name>
<gene>
    <name evidence="2" type="ORF">AMECASPLE_028752</name>
</gene>
<evidence type="ECO:0000256" key="1">
    <source>
        <dbReference type="SAM" id="MobiDB-lite"/>
    </source>
</evidence>
<feature type="compositionally biased region" description="Basic and acidic residues" evidence="1">
    <location>
        <begin position="135"/>
        <end position="153"/>
    </location>
</feature>
<feature type="compositionally biased region" description="Basic and acidic residues" evidence="1">
    <location>
        <begin position="104"/>
        <end position="113"/>
    </location>
</feature>
<feature type="compositionally biased region" description="Polar residues" evidence="1">
    <location>
        <begin position="32"/>
        <end position="44"/>
    </location>
</feature>
<evidence type="ECO:0000313" key="2">
    <source>
        <dbReference type="EMBL" id="MEQ2300720.1"/>
    </source>
</evidence>
<feature type="compositionally biased region" description="Polar residues" evidence="1">
    <location>
        <begin position="92"/>
        <end position="103"/>
    </location>
</feature>
<feature type="compositionally biased region" description="Polar residues" evidence="1">
    <location>
        <begin position="58"/>
        <end position="69"/>
    </location>
</feature>